<accession>A0A833QX89</accession>
<evidence type="ECO:0000313" key="2">
    <source>
        <dbReference type="EMBL" id="KAF3334780.1"/>
    </source>
</evidence>
<organism evidence="2 3">
    <name type="scientific">Carex littledalei</name>
    <dbReference type="NCBI Taxonomy" id="544730"/>
    <lineage>
        <taxon>Eukaryota</taxon>
        <taxon>Viridiplantae</taxon>
        <taxon>Streptophyta</taxon>
        <taxon>Embryophyta</taxon>
        <taxon>Tracheophyta</taxon>
        <taxon>Spermatophyta</taxon>
        <taxon>Magnoliopsida</taxon>
        <taxon>Liliopsida</taxon>
        <taxon>Poales</taxon>
        <taxon>Cyperaceae</taxon>
        <taxon>Cyperoideae</taxon>
        <taxon>Cariceae</taxon>
        <taxon>Carex</taxon>
        <taxon>Carex subgen. Euthyceras</taxon>
    </lineage>
</organism>
<dbReference type="GO" id="GO:0006351">
    <property type="term" value="P:DNA-templated transcription"/>
    <property type="evidence" value="ECO:0007669"/>
    <property type="project" value="InterPro"/>
</dbReference>
<dbReference type="OrthoDB" id="542841at2759"/>
<dbReference type="Pfam" id="PF14144">
    <property type="entry name" value="DOG1"/>
    <property type="match status" value="1"/>
</dbReference>
<dbReference type="PROSITE" id="PS51806">
    <property type="entry name" value="DOG1"/>
    <property type="match status" value="1"/>
</dbReference>
<dbReference type="Proteomes" id="UP000623129">
    <property type="component" value="Unassembled WGS sequence"/>
</dbReference>
<dbReference type="PANTHER" id="PTHR46354">
    <property type="entry name" value="DOG1 DOMAIN-CONTAINING PROTEIN"/>
    <property type="match status" value="1"/>
</dbReference>
<gene>
    <name evidence="2" type="ORF">FCM35_KLT21384</name>
</gene>
<evidence type="ECO:0000313" key="3">
    <source>
        <dbReference type="Proteomes" id="UP000623129"/>
    </source>
</evidence>
<comment type="caution">
    <text evidence="2">The sequence shown here is derived from an EMBL/GenBank/DDBJ whole genome shotgun (WGS) entry which is preliminary data.</text>
</comment>
<dbReference type="GO" id="GO:0043565">
    <property type="term" value="F:sequence-specific DNA binding"/>
    <property type="evidence" value="ECO:0007669"/>
    <property type="project" value="InterPro"/>
</dbReference>
<keyword evidence="3" id="KW-1185">Reference proteome</keyword>
<dbReference type="AlphaFoldDB" id="A0A833QX89"/>
<feature type="domain" description="DOG1" evidence="1">
    <location>
        <begin position="5"/>
        <end position="228"/>
    </location>
</feature>
<proteinExistence type="predicted"/>
<dbReference type="InterPro" id="IPR025422">
    <property type="entry name" value="TGA_domain"/>
</dbReference>
<name>A0A833QX89_9POAL</name>
<dbReference type="InterPro" id="IPR051886">
    <property type="entry name" value="Seed_Dev/Stress_Resp_Reg"/>
</dbReference>
<dbReference type="PANTHER" id="PTHR46354:SF12">
    <property type="entry name" value="DNA-BINDING PROTEIN-LIKE PROTEIN"/>
    <property type="match status" value="1"/>
</dbReference>
<sequence>MAQMETDPETFFQQWFSHLYHIRRELQSVRYSLGDRQKLRSVLDQSIAHYEKYYRVRAEISQFDPIRAFVTPWTTSIERGIAFWLAGWRPNTIVHLLYTESSRRFESQLQDLLSGAGSGDLGDLSPTQLKLVDELQRKTIQAEDDLELEMSRFHEELASHFNESGSVGLGDVASRIKEIIARADDLRMTTLRAALHLLCRPVQAVDLLIAATDFEIGIRNFGLKHEMGWA</sequence>
<dbReference type="EMBL" id="SWLB01000009">
    <property type="protein sequence ID" value="KAF3334780.1"/>
    <property type="molecule type" value="Genomic_DNA"/>
</dbReference>
<evidence type="ECO:0000259" key="1">
    <source>
        <dbReference type="PROSITE" id="PS51806"/>
    </source>
</evidence>
<reference evidence="2" key="1">
    <citation type="submission" date="2020-01" db="EMBL/GenBank/DDBJ databases">
        <title>Genome sequence of Kobresia littledalei, the first chromosome-level genome in the family Cyperaceae.</title>
        <authorList>
            <person name="Qu G."/>
        </authorList>
    </citation>
    <scope>NUCLEOTIDE SEQUENCE</scope>
    <source>
        <strain evidence="2">C.B.Clarke</strain>
        <tissue evidence="2">Leaf</tissue>
    </source>
</reference>
<protein>
    <submittedName>
        <fullName evidence="2">Transcription factor HBP-1b(C1)-like protein</fullName>
    </submittedName>
</protein>